<dbReference type="PANTHER" id="PTHR28620:SF1">
    <property type="entry name" value="CENP-V_GFA DOMAIN-CONTAINING PROTEIN"/>
    <property type="match status" value="1"/>
</dbReference>
<feature type="region of interest" description="Disordered" evidence="4">
    <location>
        <begin position="1"/>
        <end position="36"/>
    </location>
</feature>
<dbReference type="GO" id="GO:0016846">
    <property type="term" value="F:carbon-sulfur lyase activity"/>
    <property type="evidence" value="ECO:0007669"/>
    <property type="project" value="InterPro"/>
</dbReference>
<dbReference type="Pfam" id="PF04828">
    <property type="entry name" value="GFA"/>
    <property type="match status" value="1"/>
</dbReference>
<comment type="similarity">
    <text evidence="1">Belongs to the Gfa family.</text>
</comment>
<dbReference type="GO" id="GO:0046872">
    <property type="term" value="F:metal ion binding"/>
    <property type="evidence" value="ECO:0007669"/>
    <property type="project" value="UniProtKB-KW"/>
</dbReference>
<organism evidence="6 7">
    <name type="scientific">Septoria linicola</name>
    <dbReference type="NCBI Taxonomy" id="215465"/>
    <lineage>
        <taxon>Eukaryota</taxon>
        <taxon>Fungi</taxon>
        <taxon>Dikarya</taxon>
        <taxon>Ascomycota</taxon>
        <taxon>Pezizomycotina</taxon>
        <taxon>Dothideomycetes</taxon>
        <taxon>Dothideomycetidae</taxon>
        <taxon>Mycosphaerellales</taxon>
        <taxon>Mycosphaerellaceae</taxon>
        <taxon>Septoria</taxon>
    </lineage>
</organism>
<evidence type="ECO:0000313" key="6">
    <source>
        <dbReference type="EMBL" id="USW55005.1"/>
    </source>
</evidence>
<gene>
    <name evidence="6" type="ORF">Slin15195_G083240</name>
</gene>
<protein>
    <submittedName>
        <fullName evidence="6">CENP-V/GFA domain, Mss4-like superfamily protein</fullName>
    </submittedName>
</protein>
<dbReference type="Gene3D" id="2.170.150.70">
    <property type="match status" value="1"/>
</dbReference>
<evidence type="ECO:0000259" key="5">
    <source>
        <dbReference type="PROSITE" id="PS51891"/>
    </source>
</evidence>
<feature type="domain" description="CENP-V/GFA" evidence="5">
    <location>
        <begin position="47"/>
        <end position="156"/>
    </location>
</feature>
<evidence type="ECO:0000256" key="2">
    <source>
        <dbReference type="ARBA" id="ARBA00022723"/>
    </source>
</evidence>
<dbReference type="InterPro" id="IPR052355">
    <property type="entry name" value="CENP-V-like"/>
</dbReference>
<keyword evidence="3" id="KW-0862">Zinc</keyword>
<dbReference type="InterPro" id="IPR006913">
    <property type="entry name" value="CENP-V/GFA"/>
</dbReference>
<dbReference type="PANTHER" id="PTHR28620">
    <property type="entry name" value="CENTROMERE PROTEIN V"/>
    <property type="match status" value="1"/>
</dbReference>
<evidence type="ECO:0000256" key="1">
    <source>
        <dbReference type="ARBA" id="ARBA00005495"/>
    </source>
</evidence>
<accession>A0A9Q9ELE1</accession>
<name>A0A9Q9ELE1_9PEZI</name>
<sequence length="202" mass="22699">MATKQLSGKRAADGEVGDQSPKHQKQSSSSRTTHLSDELNAEMKRDISGGCHCGFVKYIFTASMPLSGNRCNCTFCQKCRTTNYSVENGSANFQLISPKTKDDPKLGNYAPKVKTAARYFCKDCGVHVWMEGYYEYEGQKVDLFMVNLATVDQPQEGVDLRDKDSILGWLARQPCCWFEGYTVAKWAAVDHCKRAMVFWACE</sequence>
<dbReference type="Proteomes" id="UP001056384">
    <property type="component" value="Chromosome 7"/>
</dbReference>
<keyword evidence="7" id="KW-1185">Reference proteome</keyword>
<proteinExistence type="inferred from homology"/>
<evidence type="ECO:0000256" key="3">
    <source>
        <dbReference type="ARBA" id="ARBA00022833"/>
    </source>
</evidence>
<reference evidence="6" key="1">
    <citation type="submission" date="2022-06" db="EMBL/GenBank/DDBJ databases">
        <title>Complete genome sequences of two strains of the flax pathogen Septoria linicola.</title>
        <authorList>
            <person name="Lapalu N."/>
            <person name="Simon A."/>
            <person name="Demenou B."/>
            <person name="Paumier D."/>
            <person name="Guillot M.-P."/>
            <person name="Gout L."/>
            <person name="Valade R."/>
        </authorList>
    </citation>
    <scope>NUCLEOTIDE SEQUENCE</scope>
    <source>
        <strain evidence="6">SE15195</strain>
    </source>
</reference>
<dbReference type="SUPFAM" id="SSF51316">
    <property type="entry name" value="Mss4-like"/>
    <property type="match status" value="1"/>
</dbReference>
<dbReference type="EMBL" id="CP099424">
    <property type="protein sequence ID" value="USW55005.1"/>
    <property type="molecule type" value="Genomic_DNA"/>
</dbReference>
<dbReference type="OrthoDB" id="2993351at2759"/>
<dbReference type="PROSITE" id="PS51891">
    <property type="entry name" value="CENP_V_GFA"/>
    <property type="match status" value="1"/>
</dbReference>
<keyword evidence="2" id="KW-0479">Metal-binding</keyword>
<evidence type="ECO:0000313" key="7">
    <source>
        <dbReference type="Proteomes" id="UP001056384"/>
    </source>
</evidence>
<evidence type="ECO:0000256" key="4">
    <source>
        <dbReference type="SAM" id="MobiDB-lite"/>
    </source>
</evidence>
<dbReference type="AlphaFoldDB" id="A0A9Q9ELE1"/>
<dbReference type="InterPro" id="IPR011057">
    <property type="entry name" value="Mss4-like_sf"/>
</dbReference>